<dbReference type="EMBL" id="CP017077">
    <property type="protein sequence ID" value="AOR80480.1"/>
    <property type="molecule type" value="Genomic_DNA"/>
</dbReference>
<evidence type="ECO:0000313" key="4">
    <source>
        <dbReference type="EMBL" id="AOR80480.1"/>
    </source>
</evidence>
<protein>
    <recommendedName>
        <fullName evidence="3">HTH tetR-type domain-containing protein</fullName>
    </recommendedName>
</protein>
<dbReference type="InterPro" id="IPR001647">
    <property type="entry name" value="HTH_TetR"/>
</dbReference>
<dbReference type="SUPFAM" id="SSF46689">
    <property type="entry name" value="Homeodomain-like"/>
    <property type="match status" value="1"/>
</dbReference>
<organism evidence="4 5">
    <name type="scientific">Novosphingobium resinovorum</name>
    <dbReference type="NCBI Taxonomy" id="158500"/>
    <lineage>
        <taxon>Bacteria</taxon>
        <taxon>Pseudomonadati</taxon>
        <taxon>Pseudomonadota</taxon>
        <taxon>Alphaproteobacteria</taxon>
        <taxon>Sphingomonadales</taxon>
        <taxon>Sphingomonadaceae</taxon>
        <taxon>Novosphingobium</taxon>
    </lineage>
</organism>
<evidence type="ECO:0000259" key="3">
    <source>
        <dbReference type="PROSITE" id="PS50977"/>
    </source>
</evidence>
<evidence type="ECO:0000313" key="5">
    <source>
        <dbReference type="Proteomes" id="UP000094626"/>
    </source>
</evidence>
<accession>A0A1D8AEF7</accession>
<proteinExistence type="predicted"/>
<sequence>MAQIAQASGIAVGQIYRDFANKEEIVAAICEANLIAWLEEAKLQAAVERRDFTAIRAWITRIATDTPSAENRRLMSELLAEVGRNPKIAAINLAQDARLRRSLDSALHCLAPLALPEQRFRLADFIISTAWAMMAHCELHPGTDHGALRHYVADLLERELTSLARNTLAAPRGTYGMDRRKCRDAAQSCRHPANHG</sequence>
<evidence type="ECO:0000256" key="2">
    <source>
        <dbReference type="PROSITE-ProRule" id="PRU00335"/>
    </source>
</evidence>
<name>A0A1D8AEF7_9SPHN</name>
<keyword evidence="5" id="KW-1185">Reference proteome</keyword>
<geneLocation type="plasmid" evidence="4 5">
    <name>pSA2</name>
</geneLocation>
<dbReference type="Pfam" id="PF00440">
    <property type="entry name" value="TetR_N"/>
    <property type="match status" value="1"/>
</dbReference>
<gene>
    <name evidence="4" type="ORF">BES08_26850</name>
</gene>
<dbReference type="Gene3D" id="1.10.357.10">
    <property type="entry name" value="Tetracycline Repressor, domain 2"/>
    <property type="match status" value="1"/>
</dbReference>
<feature type="domain" description="HTH tetR-type" evidence="3">
    <location>
        <begin position="1"/>
        <end position="37"/>
    </location>
</feature>
<comment type="caution">
    <text evidence="2">Lacks conserved residue(s) required for the propagation of feature annotation.</text>
</comment>
<dbReference type="InterPro" id="IPR009057">
    <property type="entry name" value="Homeodomain-like_sf"/>
</dbReference>
<dbReference type="AlphaFoldDB" id="A0A1D8AEF7"/>
<keyword evidence="1 2" id="KW-0238">DNA-binding</keyword>
<evidence type="ECO:0000256" key="1">
    <source>
        <dbReference type="ARBA" id="ARBA00023125"/>
    </source>
</evidence>
<dbReference type="RefSeq" id="WP_069709867.1">
    <property type="nucleotide sequence ID" value="NZ_CP017077.1"/>
</dbReference>
<reference evidence="5" key="1">
    <citation type="journal article" date="2017" name="J. Biotechnol.">
        <title>Complete genome sequence of Novosphingobium resinovorum SA1, a versatile xenobiotic-degrading bacterium capable of utilizing sulfanilic acid.</title>
        <authorList>
            <person name="Hegedus B."/>
            <person name="Kos P.B."/>
            <person name="Balint B."/>
            <person name="Maroti G."/>
            <person name="Gan H.M."/>
            <person name="Perei K."/>
            <person name="Rakhely G."/>
        </authorList>
    </citation>
    <scope>NUCLEOTIDE SEQUENCE [LARGE SCALE GENOMIC DNA]</scope>
    <source>
        <strain evidence="5">SA1</strain>
    </source>
</reference>
<dbReference type="PROSITE" id="PS50977">
    <property type="entry name" value="HTH_TETR_2"/>
    <property type="match status" value="1"/>
</dbReference>
<dbReference type="Proteomes" id="UP000094626">
    <property type="component" value="Plasmid pSA2"/>
</dbReference>
<dbReference type="GO" id="GO:0003677">
    <property type="term" value="F:DNA binding"/>
    <property type="evidence" value="ECO:0007669"/>
    <property type="project" value="UniProtKB-UniRule"/>
</dbReference>
<keyword evidence="4" id="KW-0614">Plasmid</keyword>
<dbReference type="KEGG" id="nre:BES08_26850"/>